<feature type="transmembrane region" description="Helical" evidence="12">
    <location>
        <begin position="177"/>
        <end position="195"/>
    </location>
</feature>
<feature type="transmembrane region" description="Helical" evidence="12">
    <location>
        <begin position="385"/>
        <end position="406"/>
    </location>
</feature>
<evidence type="ECO:0000259" key="15">
    <source>
        <dbReference type="PROSITE" id="PS51103"/>
    </source>
</evidence>
<name>A0ABS3HEC3_9ENTE</name>
<evidence type="ECO:0000256" key="11">
    <source>
        <dbReference type="PROSITE-ProRule" id="PRU00421"/>
    </source>
</evidence>
<proteinExistence type="predicted"/>
<evidence type="ECO:0000256" key="2">
    <source>
        <dbReference type="ARBA" id="ARBA00022448"/>
    </source>
</evidence>
<dbReference type="InterPro" id="IPR011055">
    <property type="entry name" value="Dup_hybrid_motif"/>
</dbReference>
<feature type="transmembrane region" description="Helical" evidence="12">
    <location>
        <begin position="324"/>
        <end position="346"/>
    </location>
</feature>
<dbReference type="InterPro" id="IPR003352">
    <property type="entry name" value="PTS_EIIC"/>
</dbReference>
<evidence type="ECO:0000259" key="13">
    <source>
        <dbReference type="PROSITE" id="PS51093"/>
    </source>
</evidence>
<evidence type="ECO:0000256" key="12">
    <source>
        <dbReference type="SAM" id="Phobius"/>
    </source>
</evidence>
<dbReference type="InterPro" id="IPR036878">
    <property type="entry name" value="Glu_permease_IIB"/>
</dbReference>
<feature type="transmembrane region" description="Helical" evidence="12">
    <location>
        <begin position="146"/>
        <end position="165"/>
    </location>
</feature>
<feature type="transmembrane region" description="Helical" evidence="12">
    <location>
        <begin position="249"/>
        <end position="272"/>
    </location>
</feature>
<feature type="transmembrane region" description="Helical" evidence="12">
    <location>
        <begin position="110"/>
        <end position="134"/>
    </location>
</feature>
<keyword evidence="10 12" id="KW-0472">Membrane</keyword>
<dbReference type="Pfam" id="PF00367">
    <property type="entry name" value="PTS_EIIB"/>
    <property type="match status" value="1"/>
</dbReference>
<feature type="domain" description="PTS EIIA type-1" evidence="13">
    <location>
        <begin position="477"/>
        <end position="581"/>
    </location>
</feature>
<dbReference type="Pfam" id="PF00358">
    <property type="entry name" value="PTS_EIIA_1"/>
    <property type="match status" value="1"/>
</dbReference>
<feature type="domain" description="PTS EIIC type-1" evidence="15">
    <location>
        <begin position="108"/>
        <end position="459"/>
    </location>
</feature>
<dbReference type="RefSeq" id="WP_207107594.1">
    <property type="nucleotide sequence ID" value="NZ_JAFLVR010000012.1"/>
</dbReference>
<keyword evidence="2" id="KW-0813">Transport</keyword>
<evidence type="ECO:0000259" key="14">
    <source>
        <dbReference type="PROSITE" id="PS51098"/>
    </source>
</evidence>
<feature type="active site" description="Phosphocysteine intermediate; for EIIB activity" evidence="11">
    <location>
        <position position="26"/>
    </location>
</feature>
<dbReference type="InterPro" id="IPR001127">
    <property type="entry name" value="PTS_EIIA_1_perm"/>
</dbReference>
<comment type="caution">
    <text evidence="16">The sequence shown here is derived from an EMBL/GenBank/DDBJ whole genome shotgun (WGS) entry which is preliminary data.</text>
</comment>
<keyword evidence="8" id="KW-0418">Kinase</keyword>
<dbReference type="CDD" id="cd00212">
    <property type="entry name" value="PTS_IIB_glc"/>
    <property type="match status" value="1"/>
</dbReference>
<evidence type="ECO:0000313" key="17">
    <source>
        <dbReference type="Proteomes" id="UP000664495"/>
    </source>
</evidence>
<reference evidence="16 17" key="1">
    <citation type="submission" date="2021-03" db="EMBL/GenBank/DDBJ databases">
        <title>Enterococcal diversity collection.</title>
        <authorList>
            <person name="Gilmore M.S."/>
            <person name="Schwartzman J."/>
            <person name="Van Tyne D."/>
            <person name="Martin M."/>
            <person name="Earl A.M."/>
            <person name="Manson A.L."/>
            <person name="Straub T."/>
            <person name="Salamzade R."/>
            <person name="Saavedra J."/>
            <person name="Lebreton F."/>
            <person name="Prichula J."/>
            <person name="Schaufler K."/>
            <person name="Gaca A."/>
            <person name="Sgardioli B."/>
            <person name="Wagenaar J."/>
            <person name="Strong T."/>
        </authorList>
    </citation>
    <scope>NUCLEOTIDE SEQUENCE [LARGE SCALE GENOMIC DNA]</scope>
    <source>
        <strain evidence="16 17">MJM16</strain>
    </source>
</reference>
<keyword evidence="5" id="KW-0808">Transferase</keyword>
<evidence type="ECO:0000256" key="3">
    <source>
        <dbReference type="ARBA" id="ARBA00022475"/>
    </source>
</evidence>
<evidence type="ECO:0000256" key="10">
    <source>
        <dbReference type="ARBA" id="ARBA00023136"/>
    </source>
</evidence>
<feature type="domain" description="PTS EIIB type-1" evidence="14">
    <location>
        <begin position="4"/>
        <end position="86"/>
    </location>
</feature>
<keyword evidence="3" id="KW-1003">Cell membrane</keyword>
<protein>
    <submittedName>
        <fullName evidence="16">PTS glucose transporter subunit IIA</fullName>
    </submittedName>
</protein>
<evidence type="ECO:0000256" key="7">
    <source>
        <dbReference type="ARBA" id="ARBA00022692"/>
    </source>
</evidence>
<organism evidence="16 17">
    <name type="scientific">Candidatus Enterococcus murrayae</name>
    <dbReference type="NCBI Taxonomy" id="2815321"/>
    <lineage>
        <taxon>Bacteria</taxon>
        <taxon>Bacillati</taxon>
        <taxon>Bacillota</taxon>
        <taxon>Bacilli</taxon>
        <taxon>Lactobacillales</taxon>
        <taxon>Enterococcaceae</taxon>
        <taxon>Enterococcus</taxon>
    </lineage>
</organism>
<feature type="transmembrane region" description="Helical" evidence="12">
    <location>
        <begin position="207"/>
        <end position="228"/>
    </location>
</feature>
<comment type="subcellular location">
    <subcellularLocation>
        <location evidence="1">Cell membrane</location>
        <topology evidence="1">Multi-pass membrane protein</topology>
    </subcellularLocation>
</comment>
<dbReference type="NCBIfam" id="TIGR01995">
    <property type="entry name" value="PTS-II-ABC-beta"/>
    <property type="match status" value="1"/>
</dbReference>
<dbReference type="InterPro" id="IPR013013">
    <property type="entry name" value="PTS_EIIC_1"/>
</dbReference>
<dbReference type="PANTHER" id="PTHR30175:SF1">
    <property type="entry name" value="PTS SYSTEM ARBUTIN-, CELLOBIOSE-, AND SALICIN-SPECIFIC EIIBC COMPONENT-RELATED"/>
    <property type="match status" value="1"/>
</dbReference>
<dbReference type="InterPro" id="IPR011297">
    <property type="entry name" value="PTS_IIABC_b_glu"/>
</dbReference>
<keyword evidence="17" id="KW-1185">Reference proteome</keyword>
<gene>
    <name evidence="16" type="ORF">JZO85_05995</name>
</gene>
<dbReference type="Proteomes" id="UP000664495">
    <property type="component" value="Unassembled WGS sequence"/>
</dbReference>
<dbReference type="PROSITE" id="PS51093">
    <property type="entry name" value="PTS_EIIA_TYPE_1"/>
    <property type="match status" value="1"/>
</dbReference>
<evidence type="ECO:0000256" key="6">
    <source>
        <dbReference type="ARBA" id="ARBA00022683"/>
    </source>
</evidence>
<evidence type="ECO:0000256" key="4">
    <source>
        <dbReference type="ARBA" id="ARBA00022597"/>
    </source>
</evidence>
<keyword evidence="9 12" id="KW-1133">Transmembrane helix</keyword>
<dbReference type="Pfam" id="PF02378">
    <property type="entry name" value="PTS_EIIC"/>
    <property type="match status" value="1"/>
</dbReference>
<feature type="transmembrane region" description="Helical" evidence="12">
    <location>
        <begin position="426"/>
        <end position="447"/>
    </location>
</feature>
<dbReference type="PROSITE" id="PS00371">
    <property type="entry name" value="PTS_EIIA_TYPE_1_HIS"/>
    <property type="match status" value="1"/>
</dbReference>
<dbReference type="Gene3D" id="2.70.70.10">
    <property type="entry name" value="Glucose Permease (Domain IIA)"/>
    <property type="match status" value="1"/>
</dbReference>
<feature type="transmembrane region" description="Helical" evidence="12">
    <location>
        <begin position="352"/>
        <end position="373"/>
    </location>
</feature>
<dbReference type="PROSITE" id="PS01035">
    <property type="entry name" value="PTS_EIIB_TYPE_1_CYS"/>
    <property type="match status" value="1"/>
</dbReference>
<dbReference type="PANTHER" id="PTHR30175">
    <property type="entry name" value="PHOSPHOTRANSFERASE SYSTEM TRANSPORT PROTEIN"/>
    <property type="match status" value="1"/>
</dbReference>
<sequence length="602" mass="64544">MKYKNLAEIIVRCVGGKENVSSLSHCVTRLRFVLKDDSLVKRNELENESDIIGTATSGGQFQIIIGPEVDKVYKEVIKELGDSVQDAAPAMEKKDGNPVINLGKQGLDTLISCFVPAIPVIAGSGMIKVLAVLLNFAGVLALDSSSYILLNMIGDTVFYFLPVIVSYNAAKKMNVDIFLALVIGAVLLHPTLLTLGDEGTTTTLFGIGVKIINYSSQALPAVFGVWLLKYTDKFADKVSPSIVKVFLRPMISLLIVAPVMLIIIGPAASVLGDGFFALVNIMNQWGWLAVGLNAALFPIMVLTGTHNVTIPLLVQMFATQGFDAIFLPSGLAANIAEAGAAGAVAFKTKNKALKGTAISATISALLGITEPALYGVNLRLKKPFIAVLLGSLLGGCYIGFLGITAPTFVTPSLLTIPIFAGTIPNFILGLTSIPVTFLITFVITYVIGFEDITDTNQEHSLHSPVKGKIIKLEEVNDQAFSSKMMGEGFGVVPSEGKVISPFDAEVVSVFPTKHAIGLKRGDGLELLIHVGIDTVELNGEYFESLVKQGDFVKKDQELLIFDNKKIQQSGFDTTTAVVVTNSKEFEEIHLKDTDGVEVLYVK</sequence>
<keyword evidence="4 16" id="KW-0762">Sugar transport</keyword>
<dbReference type="InterPro" id="IPR018113">
    <property type="entry name" value="PTrfase_EIIB_Cys"/>
</dbReference>
<dbReference type="InterPro" id="IPR001996">
    <property type="entry name" value="PTS_IIB_1"/>
</dbReference>
<evidence type="ECO:0000256" key="9">
    <source>
        <dbReference type="ARBA" id="ARBA00022989"/>
    </source>
</evidence>
<dbReference type="SUPFAM" id="SSF55604">
    <property type="entry name" value="Glucose permease domain IIB"/>
    <property type="match status" value="1"/>
</dbReference>
<dbReference type="PROSITE" id="PS51098">
    <property type="entry name" value="PTS_EIIB_TYPE_1"/>
    <property type="match status" value="1"/>
</dbReference>
<evidence type="ECO:0000313" key="16">
    <source>
        <dbReference type="EMBL" id="MBO0451813.1"/>
    </source>
</evidence>
<dbReference type="EMBL" id="JAFLVR010000012">
    <property type="protein sequence ID" value="MBO0451813.1"/>
    <property type="molecule type" value="Genomic_DNA"/>
</dbReference>
<dbReference type="InterPro" id="IPR050558">
    <property type="entry name" value="PTS_Sugar-Specific_Components"/>
</dbReference>
<accession>A0ABS3HEC3</accession>
<evidence type="ECO:0000256" key="1">
    <source>
        <dbReference type="ARBA" id="ARBA00004651"/>
    </source>
</evidence>
<dbReference type="Gene3D" id="3.30.1360.60">
    <property type="entry name" value="Glucose permease domain IIB"/>
    <property type="match status" value="1"/>
</dbReference>
<feature type="transmembrane region" description="Helical" evidence="12">
    <location>
        <begin position="284"/>
        <end position="303"/>
    </location>
</feature>
<keyword evidence="6" id="KW-0598">Phosphotransferase system</keyword>
<dbReference type="PROSITE" id="PS51103">
    <property type="entry name" value="PTS_EIIC_TYPE_1"/>
    <property type="match status" value="1"/>
</dbReference>
<evidence type="ECO:0000256" key="5">
    <source>
        <dbReference type="ARBA" id="ARBA00022679"/>
    </source>
</evidence>
<dbReference type="SUPFAM" id="SSF51261">
    <property type="entry name" value="Duplicated hybrid motif"/>
    <property type="match status" value="1"/>
</dbReference>
<keyword evidence="7 12" id="KW-0812">Transmembrane</keyword>
<evidence type="ECO:0000256" key="8">
    <source>
        <dbReference type="ARBA" id="ARBA00022777"/>
    </source>
</evidence>
<dbReference type="NCBIfam" id="TIGR00830">
    <property type="entry name" value="PTBA"/>
    <property type="match status" value="1"/>
</dbReference>